<gene>
    <name evidence="2" type="ORF">RRG08_065208</name>
</gene>
<comment type="caution">
    <text evidence="2">The sequence shown here is derived from an EMBL/GenBank/DDBJ whole genome shotgun (WGS) entry which is preliminary data.</text>
</comment>
<feature type="transmembrane region" description="Helical" evidence="1">
    <location>
        <begin position="52"/>
        <end position="75"/>
    </location>
</feature>
<evidence type="ECO:0000313" key="3">
    <source>
        <dbReference type="Proteomes" id="UP001283361"/>
    </source>
</evidence>
<evidence type="ECO:0000256" key="1">
    <source>
        <dbReference type="SAM" id="Phobius"/>
    </source>
</evidence>
<dbReference type="Proteomes" id="UP001283361">
    <property type="component" value="Unassembled WGS sequence"/>
</dbReference>
<proteinExistence type="predicted"/>
<dbReference type="EMBL" id="JAWDGP010000991">
    <property type="protein sequence ID" value="KAK3795766.1"/>
    <property type="molecule type" value="Genomic_DNA"/>
</dbReference>
<keyword evidence="1" id="KW-0812">Transmembrane</keyword>
<keyword evidence="1" id="KW-0472">Membrane</keyword>
<protein>
    <submittedName>
        <fullName evidence="2">Uncharacterized protein</fullName>
    </submittedName>
</protein>
<dbReference type="AlphaFoldDB" id="A0AAE1E688"/>
<keyword evidence="3" id="KW-1185">Reference proteome</keyword>
<organism evidence="2 3">
    <name type="scientific">Elysia crispata</name>
    <name type="common">lettuce slug</name>
    <dbReference type="NCBI Taxonomy" id="231223"/>
    <lineage>
        <taxon>Eukaryota</taxon>
        <taxon>Metazoa</taxon>
        <taxon>Spiralia</taxon>
        <taxon>Lophotrochozoa</taxon>
        <taxon>Mollusca</taxon>
        <taxon>Gastropoda</taxon>
        <taxon>Heterobranchia</taxon>
        <taxon>Euthyneura</taxon>
        <taxon>Panpulmonata</taxon>
        <taxon>Sacoglossa</taxon>
        <taxon>Placobranchoidea</taxon>
        <taxon>Plakobranchidae</taxon>
        <taxon>Elysia</taxon>
    </lineage>
</organism>
<evidence type="ECO:0000313" key="2">
    <source>
        <dbReference type="EMBL" id="KAK3795766.1"/>
    </source>
</evidence>
<name>A0AAE1E688_9GAST</name>
<accession>A0AAE1E688</accession>
<keyword evidence="1" id="KW-1133">Transmembrane helix</keyword>
<sequence>MYIFEQEDSSGDIYKFMKDDSSGYIKNIIDKFQFEDSSGNIYKFQKKVSRSISMALLFNSLVVILFPVLISGFSYETAQQKCTAVQVNTTTTVNQTVDNSFDDPFVRLMRASSIEEALALNILYKDNHIATAADLNSAYDPSSGKLLVKRRKFEDRIV</sequence>
<reference evidence="2" key="1">
    <citation type="journal article" date="2023" name="G3 (Bethesda)">
        <title>A reference genome for the long-term kleptoplast-retaining sea slug Elysia crispata morphotype clarki.</title>
        <authorList>
            <person name="Eastman K.E."/>
            <person name="Pendleton A.L."/>
            <person name="Shaikh M.A."/>
            <person name="Suttiyut T."/>
            <person name="Ogas R."/>
            <person name="Tomko P."/>
            <person name="Gavelis G."/>
            <person name="Widhalm J.R."/>
            <person name="Wisecaver J.H."/>
        </authorList>
    </citation>
    <scope>NUCLEOTIDE SEQUENCE</scope>
    <source>
        <strain evidence="2">ECLA1</strain>
    </source>
</reference>